<comment type="caution">
    <text evidence="7">The sequence shown here is derived from an EMBL/GenBank/DDBJ whole genome shotgun (WGS) entry which is preliminary data.</text>
</comment>
<gene>
    <name evidence="7" type="ORF">DH2020_027553</name>
</gene>
<accession>A0ABR0VWL7</accession>
<dbReference type="InterPro" id="IPR008978">
    <property type="entry name" value="HSP20-like_chaperone"/>
</dbReference>
<dbReference type="Proteomes" id="UP001318860">
    <property type="component" value="Unassembled WGS sequence"/>
</dbReference>
<organism evidence="7 8">
    <name type="scientific">Rehmannia glutinosa</name>
    <name type="common">Chinese foxglove</name>
    <dbReference type="NCBI Taxonomy" id="99300"/>
    <lineage>
        <taxon>Eukaryota</taxon>
        <taxon>Viridiplantae</taxon>
        <taxon>Streptophyta</taxon>
        <taxon>Embryophyta</taxon>
        <taxon>Tracheophyta</taxon>
        <taxon>Spermatophyta</taxon>
        <taxon>Magnoliopsida</taxon>
        <taxon>eudicotyledons</taxon>
        <taxon>Gunneridae</taxon>
        <taxon>Pentapetalae</taxon>
        <taxon>asterids</taxon>
        <taxon>lamiids</taxon>
        <taxon>Lamiales</taxon>
        <taxon>Orobanchaceae</taxon>
        <taxon>Rehmannieae</taxon>
        <taxon>Rehmannia</taxon>
    </lineage>
</organism>
<dbReference type="CDD" id="cd06464">
    <property type="entry name" value="ACD_sHsps-like"/>
    <property type="match status" value="1"/>
</dbReference>
<dbReference type="InterPro" id="IPR002068">
    <property type="entry name" value="A-crystallin/Hsp20_dom"/>
</dbReference>
<evidence type="ECO:0000256" key="3">
    <source>
        <dbReference type="PROSITE-ProRule" id="PRU00285"/>
    </source>
</evidence>
<evidence type="ECO:0000256" key="4">
    <source>
        <dbReference type="RuleBase" id="RU003616"/>
    </source>
</evidence>
<protein>
    <recommendedName>
        <fullName evidence="6">SHSP domain-containing protein</fullName>
    </recommendedName>
</protein>
<evidence type="ECO:0000313" key="7">
    <source>
        <dbReference type="EMBL" id="KAK6138691.1"/>
    </source>
</evidence>
<keyword evidence="1" id="KW-0809">Transit peptide</keyword>
<feature type="compositionally biased region" description="Basic and acidic residues" evidence="5">
    <location>
        <begin position="41"/>
        <end position="61"/>
    </location>
</feature>
<evidence type="ECO:0000256" key="5">
    <source>
        <dbReference type="SAM" id="MobiDB-lite"/>
    </source>
</evidence>
<keyword evidence="8" id="KW-1185">Reference proteome</keyword>
<dbReference type="PROSITE" id="PS01031">
    <property type="entry name" value="SHSP"/>
    <property type="match status" value="1"/>
</dbReference>
<feature type="domain" description="SHSP" evidence="6">
    <location>
        <begin position="99"/>
        <end position="149"/>
    </location>
</feature>
<dbReference type="InterPro" id="IPR044656">
    <property type="entry name" value="HSP14.7/HSP23.5/HSP23.6-like"/>
</dbReference>
<name>A0ABR0VWL7_REHGL</name>
<dbReference type="SUPFAM" id="SSF49764">
    <property type="entry name" value="HSP20-like chaperones"/>
    <property type="match status" value="1"/>
</dbReference>
<dbReference type="Gene3D" id="2.60.40.790">
    <property type="match status" value="1"/>
</dbReference>
<keyword evidence="2" id="KW-0346">Stress response</keyword>
<dbReference type="PANTHER" id="PTHR46991:SF11">
    <property type="entry name" value="SMALL HEAT SHOCK PROTEIN HSPF"/>
    <property type="match status" value="1"/>
</dbReference>
<dbReference type="Pfam" id="PF00011">
    <property type="entry name" value="HSP20"/>
    <property type="match status" value="1"/>
</dbReference>
<evidence type="ECO:0000259" key="6">
    <source>
        <dbReference type="PROSITE" id="PS01031"/>
    </source>
</evidence>
<sequence>MASPLALRRATGLFSRLRVSPAAVSHRCFSTDSQVTPFDEDDRRVDVSRRPDSSVSRRRDSFPSSFSDAFDPFFPTRSLNQMLNMMDQLFDSPLQSTSRGIGGHSRGWNVREDDDALYLRVDLPGLDKDQVKISVEQNTLVIKGEAEKE</sequence>
<dbReference type="EMBL" id="JABTTQ020000682">
    <property type="protein sequence ID" value="KAK6138691.1"/>
    <property type="molecule type" value="Genomic_DNA"/>
</dbReference>
<reference evidence="7 8" key="1">
    <citation type="journal article" date="2021" name="Comput. Struct. Biotechnol. J.">
        <title>De novo genome assembly of the potent medicinal plant Rehmannia glutinosa using nanopore technology.</title>
        <authorList>
            <person name="Ma L."/>
            <person name="Dong C."/>
            <person name="Song C."/>
            <person name="Wang X."/>
            <person name="Zheng X."/>
            <person name="Niu Y."/>
            <person name="Chen S."/>
            <person name="Feng W."/>
        </authorList>
    </citation>
    <scope>NUCLEOTIDE SEQUENCE [LARGE SCALE GENOMIC DNA]</scope>
    <source>
        <strain evidence="7">DH-2019</strain>
    </source>
</reference>
<feature type="region of interest" description="Disordered" evidence="5">
    <location>
        <begin position="39"/>
        <end position="67"/>
    </location>
</feature>
<dbReference type="PANTHER" id="PTHR46991">
    <property type="entry name" value="23.5 KDA HEAT SHOCK PROTEIN, MITOCHONDRIAL"/>
    <property type="match status" value="1"/>
</dbReference>
<evidence type="ECO:0000256" key="1">
    <source>
        <dbReference type="ARBA" id="ARBA00022946"/>
    </source>
</evidence>
<evidence type="ECO:0000256" key="2">
    <source>
        <dbReference type="ARBA" id="ARBA00023016"/>
    </source>
</evidence>
<evidence type="ECO:0000313" key="8">
    <source>
        <dbReference type="Proteomes" id="UP001318860"/>
    </source>
</evidence>
<comment type="similarity">
    <text evidence="3 4">Belongs to the small heat shock protein (HSP20) family.</text>
</comment>
<proteinExistence type="inferred from homology"/>